<dbReference type="InterPro" id="IPR013815">
    <property type="entry name" value="ATP_grasp_subdomain_1"/>
</dbReference>
<protein>
    <recommendedName>
        <fullName evidence="5 14">D-alanine--D-alanine ligase</fullName>
        <ecNumber evidence="5 14">6.3.2.4</ecNumber>
    </recommendedName>
    <alternativeName>
        <fullName evidence="14">D-Ala-D-Ala ligase</fullName>
    </alternativeName>
    <alternativeName>
        <fullName evidence="14">D-alanylalanine synthetase</fullName>
    </alternativeName>
</protein>
<dbReference type="InterPro" id="IPR011761">
    <property type="entry name" value="ATP-grasp"/>
</dbReference>
<evidence type="ECO:0000256" key="11">
    <source>
        <dbReference type="ARBA" id="ARBA00022984"/>
    </source>
</evidence>
<sequence>MKIAIVFGGSSYEHEISIVSAIAMKDVIKSELEYIFLDENREFYHIPTKTIKSKLFSTGEYKKCDKLNIKKGGFSKKAMFGEKNVEFDIVLNLIHGGDGEDGTVASLFEFFDIKYIGPRVGACSVSFNKFLTKGYASSLGIKTIPYKYFTKFDEISVDEFPVIVKPVTLGSSIGVSIVKTKEELSYALDVAFEFDNAVLIETFVPNIKEYNLAGYKIGNEIKYSIIEEPQKADFLDFDKKYLDFARTERVSVANISDELKEKLKKAFATIYNTTFNDAMIRCDFFVIDDEVYLNEINPIPGSMANYLFEDFDASIKELSKSLRLKDKIKISYDYVNKIQAAKGK</sequence>
<comment type="subcellular location">
    <subcellularLocation>
        <location evidence="3 14">Cytoplasm</location>
    </subcellularLocation>
</comment>
<evidence type="ECO:0000256" key="13">
    <source>
        <dbReference type="ARBA" id="ARBA00047614"/>
    </source>
</evidence>
<comment type="similarity">
    <text evidence="4 14">Belongs to the D-alanine--D-alanine ligase family.</text>
</comment>
<evidence type="ECO:0000313" key="18">
    <source>
        <dbReference type="Proteomes" id="UP000000939"/>
    </source>
</evidence>
<dbReference type="AlphaFoldDB" id="D5V3R7"/>
<dbReference type="RefSeq" id="WP_013134890.1">
    <property type="nucleotide sequence ID" value="NC_014166.1"/>
</dbReference>
<dbReference type="InterPro" id="IPR011127">
    <property type="entry name" value="Dala_Dala_lig_N"/>
</dbReference>
<dbReference type="PROSITE" id="PS50975">
    <property type="entry name" value="ATP_GRASP"/>
    <property type="match status" value="1"/>
</dbReference>
<dbReference type="OrthoDB" id="9813261at2"/>
<evidence type="ECO:0000256" key="5">
    <source>
        <dbReference type="ARBA" id="ARBA00012216"/>
    </source>
</evidence>
<evidence type="ECO:0000256" key="8">
    <source>
        <dbReference type="ARBA" id="ARBA00022741"/>
    </source>
</evidence>
<name>D5V3R7_ARCNC</name>
<evidence type="ECO:0000256" key="1">
    <source>
        <dbReference type="ARBA" id="ARBA00001936"/>
    </source>
</evidence>
<keyword evidence="12 14" id="KW-0961">Cell wall biogenesis/degradation</keyword>
<dbReference type="KEGG" id="ant:Arnit_1083"/>
<keyword evidence="7 14" id="KW-0436">Ligase</keyword>
<dbReference type="GO" id="GO:0005737">
    <property type="term" value="C:cytoplasm"/>
    <property type="evidence" value="ECO:0007669"/>
    <property type="project" value="UniProtKB-SubCell"/>
</dbReference>
<dbReference type="UniPathway" id="UPA00219"/>
<dbReference type="Proteomes" id="UP000000939">
    <property type="component" value="Chromosome"/>
</dbReference>
<reference evidence="17 18" key="1">
    <citation type="journal article" date="2010" name="Stand. Genomic Sci.">
        <title>Complete genome sequence of Arcobacter nitrofigilis type strain (CI).</title>
        <authorList>
            <person name="Pati A."/>
            <person name="Gronow S."/>
            <person name="Lapidus A."/>
            <person name="Copeland A."/>
            <person name="Glavina Del Rio T."/>
            <person name="Nolan M."/>
            <person name="Lucas S."/>
            <person name="Tice H."/>
            <person name="Cheng J.F."/>
            <person name="Han C."/>
            <person name="Chertkov O."/>
            <person name="Bruce D."/>
            <person name="Tapia R."/>
            <person name="Goodwin L."/>
            <person name="Pitluck S."/>
            <person name="Liolios K."/>
            <person name="Ivanova N."/>
            <person name="Mavromatis K."/>
            <person name="Chen A."/>
            <person name="Palaniappan K."/>
            <person name="Land M."/>
            <person name="Hauser L."/>
            <person name="Chang Y.J."/>
            <person name="Jeffries C.D."/>
            <person name="Detter J.C."/>
            <person name="Rohde M."/>
            <person name="Goker M."/>
            <person name="Bristow J."/>
            <person name="Eisen J.A."/>
            <person name="Markowitz V."/>
            <person name="Hugenholtz P."/>
            <person name="Klenk H.P."/>
            <person name="Kyrpides N.C."/>
        </authorList>
    </citation>
    <scope>NUCLEOTIDE SEQUENCE [LARGE SCALE GENOMIC DNA]</scope>
    <source>
        <strain evidence="18">ATCC 33309 / DSM 7299 / CCUG 15893 / LMG 7604 / NCTC 12251 / CI</strain>
    </source>
</reference>
<dbReference type="Gene3D" id="3.40.50.20">
    <property type="match status" value="1"/>
</dbReference>
<evidence type="ECO:0000259" key="16">
    <source>
        <dbReference type="PROSITE" id="PS50975"/>
    </source>
</evidence>
<evidence type="ECO:0000313" key="17">
    <source>
        <dbReference type="EMBL" id="ADG92745.1"/>
    </source>
</evidence>
<proteinExistence type="inferred from homology"/>
<dbReference type="NCBIfam" id="NF002527">
    <property type="entry name" value="PRK01966.1-3"/>
    <property type="match status" value="1"/>
</dbReference>
<dbReference type="HAMAP" id="MF_00047">
    <property type="entry name" value="Dala_Dala_lig"/>
    <property type="match status" value="1"/>
</dbReference>
<dbReference type="NCBIfam" id="TIGR01205">
    <property type="entry name" value="D_ala_D_alaTIGR"/>
    <property type="match status" value="1"/>
</dbReference>
<dbReference type="EMBL" id="CP001999">
    <property type="protein sequence ID" value="ADG92745.1"/>
    <property type="molecule type" value="Genomic_DNA"/>
</dbReference>
<evidence type="ECO:0000256" key="14">
    <source>
        <dbReference type="HAMAP-Rule" id="MF_00047"/>
    </source>
</evidence>
<evidence type="ECO:0000256" key="2">
    <source>
        <dbReference type="ARBA" id="ARBA00001946"/>
    </source>
</evidence>
<gene>
    <name evidence="14" type="primary">ddl</name>
    <name evidence="17" type="ordered locus">Arnit_1083</name>
</gene>
<evidence type="ECO:0000256" key="7">
    <source>
        <dbReference type="ARBA" id="ARBA00022598"/>
    </source>
</evidence>
<dbReference type="Gene3D" id="3.30.470.20">
    <property type="entry name" value="ATP-grasp fold, B domain"/>
    <property type="match status" value="1"/>
</dbReference>
<dbReference type="Pfam" id="PF07478">
    <property type="entry name" value="Dala_Dala_lig_C"/>
    <property type="match status" value="1"/>
</dbReference>
<dbReference type="eggNOG" id="COG1181">
    <property type="taxonomic scope" value="Bacteria"/>
</dbReference>
<dbReference type="GO" id="GO:0005524">
    <property type="term" value="F:ATP binding"/>
    <property type="evidence" value="ECO:0007669"/>
    <property type="project" value="UniProtKB-UniRule"/>
</dbReference>
<dbReference type="SUPFAM" id="SSF52440">
    <property type="entry name" value="PreATP-grasp domain"/>
    <property type="match status" value="1"/>
</dbReference>
<organism evidence="17 18">
    <name type="scientific">Arcobacter nitrofigilis (strain ATCC 33309 / DSM 7299 / CCUG 15893 / LMG 7604 / NCTC 12251 / CI)</name>
    <name type="common">Campylobacter nitrofigilis</name>
    <dbReference type="NCBI Taxonomy" id="572480"/>
    <lineage>
        <taxon>Bacteria</taxon>
        <taxon>Pseudomonadati</taxon>
        <taxon>Campylobacterota</taxon>
        <taxon>Epsilonproteobacteria</taxon>
        <taxon>Campylobacterales</taxon>
        <taxon>Arcobacteraceae</taxon>
        <taxon>Arcobacter</taxon>
    </lineage>
</organism>
<comment type="cofactor">
    <cofactor evidence="2">
        <name>Mg(2+)</name>
        <dbReference type="ChEBI" id="CHEBI:18420"/>
    </cofactor>
</comment>
<comment type="function">
    <text evidence="14">Cell wall formation.</text>
</comment>
<dbReference type="PANTHER" id="PTHR23132:SF23">
    <property type="entry name" value="D-ALANINE--D-ALANINE LIGASE B"/>
    <property type="match status" value="1"/>
</dbReference>
<keyword evidence="11 14" id="KW-0573">Peptidoglycan synthesis</keyword>
<evidence type="ECO:0000256" key="3">
    <source>
        <dbReference type="ARBA" id="ARBA00004496"/>
    </source>
</evidence>
<keyword evidence="8 15" id="KW-0547">Nucleotide-binding</keyword>
<dbReference type="GO" id="GO:0008360">
    <property type="term" value="P:regulation of cell shape"/>
    <property type="evidence" value="ECO:0007669"/>
    <property type="project" value="UniProtKB-KW"/>
</dbReference>
<dbReference type="GO" id="GO:0008716">
    <property type="term" value="F:D-alanine-D-alanine ligase activity"/>
    <property type="evidence" value="ECO:0007669"/>
    <property type="project" value="UniProtKB-UniRule"/>
</dbReference>
<evidence type="ECO:0000256" key="12">
    <source>
        <dbReference type="ARBA" id="ARBA00023316"/>
    </source>
</evidence>
<comment type="cofactor">
    <cofactor evidence="1">
        <name>Mn(2+)</name>
        <dbReference type="ChEBI" id="CHEBI:29035"/>
    </cofactor>
</comment>
<keyword evidence="6 14" id="KW-0963">Cytoplasm</keyword>
<dbReference type="PROSITE" id="PS00844">
    <property type="entry name" value="DALA_DALA_LIGASE_2"/>
    <property type="match status" value="1"/>
</dbReference>
<comment type="catalytic activity">
    <reaction evidence="13 14">
        <text>2 D-alanine + ATP = D-alanyl-D-alanine + ADP + phosphate + H(+)</text>
        <dbReference type="Rhea" id="RHEA:11224"/>
        <dbReference type="ChEBI" id="CHEBI:15378"/>
        <dbReference type="ChEBI" id="CHEBI:30616"/>
        <dbReference type="ChEBI" id="CHEBI:43474"/>
        <dbReference type="ChEBI" id="CHEBI:57416"/>
        <dbReference type="ChEBI" id="CHEBI:57822"/>
        <dbReference type="ChEBI" id="CHEBI:456216"/>
        <dbReference type="EC" id="6.3.2.4"/>
    </reaction>
</comment>
<dbReference type="GO" id="GO:0009252">
    <property type="term" value="P:peptidoglycan biosynthetic process"/>
    <property type="evidence" value="ECO:0007669"/>
    <property type="project" value="UniProtKB-UniRule"/>
</dbReference>
<evidence type="ECO:0000256" key="9">
    <source>
        <dbReference type="ARBA" id="ARBA00022840"/>
    </source>
</evidence>
<comment type="pathway">
    <text evidence="14">Cell wall biogenesis; peptidoglycan biosynthesis.</text>
</comment>
<dbReference type="SUPFAM" id="SSF56059">
    <property type="entry name" value="Glutathione synthetase ATP-binding domain-like"/>
    <property type="match status" value="1"/>
</dbReference>
<evidence type="ECO:0000256" key="10">
    <source>
        <dbReference type="ARBA" id="ARBA00022960"/>
    </source>
</evidence>
<dbReference type="InterPro" id="IPR000291">
    <property type="entry name" value="D-Ala_lig_Van_CS"/>
</dbReference>
<feature type="domain" description="ATP-grasp" evidence="16">
    <location>
        <begin position="133"/>
        <end position="326"/>
    </location>
</feature>
<dbReference type="Gene3D" id="3.30.1490.20">
    <property type="entry name" value="ATP-grasp fold, A domain"/>
    <property type="match status" value="1"/>
</dbReference>
<dbReference type="HOGENOM" id="CLU_039268_0_2_7"/>
<dbReference type="InterPro" id="IPR005905">
    <property type="entry name" value="D_ala_D_ala"/>
</dbReference>
<evidence type="ECO:0000256" key="15">
    <source>
        <dbReference type="PROSITE-ProRule" id="PRU00409"/>
    </source>
</evidence>
<dbReference type="InterPro" id="IPR016185">
    <property type="entry name" value="PreATP-grasp_dom_sf"/>
</dbReference>
<keyword evidence="9 15" id="KW-0067">ATP-binding</keyword>
<evidence type="ECO:0000256" key="6">
    <source>
        <dbReference type="ARBA" id="ARBA00022490"/>
    </source>
</evidence>
<evidence type="ECO:0000256" key="4">
    <source>
        <dbReference type="ARBA" id="ARBA00010871"/>
    </source>
</evidence>
<keyword evidence="18" id="KW-1185">Reference proteome</keyword>
<keyword evidence="10 14" id="KW-0133">Cell shape</keyword>
<dbReference type="EC" id="6.3.2.4" evidence="5 14"/>
<dbReference type="STRING" id="572480.Arnit_1083"/>
<dbReference type="PANTHER" id="PTHR23132">
    <property type="entry name" value="D-ALANINE--D-ALANINE LIGASE"/>
    <property type="match status" value="1"/>
</dbReference>
<dbReference type="InterPro" id="IPR011095">
    <property type="entry name" value="Dala_Dala_lig_C"/>
</dbReference>
<dbReference type="GO" id="GO:0046872">
    <property type="term" value="F:metal ion binding"/>
    <property type="evidence" value="ECO:0007669"/>
    <property type="project" value="InterPro"/>
</dbReference>
<accession>D5V3R7</accession>
<dbReference type="GO" id="GO:0071555">
    <property type="term" value="P:cell wall organization"/>
    <property type="evidence" value="ECO:0007669"/>
    <property type="project" value="UniProtKB-KW"/>
</dbReference>
<dbReference type="Pfam" id="PF01820">
    <property type="entry name" value="Dala_Dala_lig_N"/>
    <property type="match status" value="1"/>
</dbReference>
<dbReference type="PROSITE" id="PS00843">
    <property type="entry name" value="DALA_DALA_LIGASE_1"/>
    <property type="match status" value="1"/>
</dbReference>